<dbReference type="AlphaFoldDB" id="R7THI4"/>
<keyword evidence="7 8" id="KW-0472">Membrane</keyword>
<reference evidence="10" key="3">
    <citation type="submission" date="2015-06" db="UniProtKB">
        <authorList>
            <consortium name="EnsemblMetazoa"/>
        </authorList>
    </citation>
    <scope>IDENTIFICATION</scope>
</reference>
<evidence type="ECO:0000256" key="8">
    <source>
        <dbReference type="SAM" id="Phobius"/>
    </source>
</evidence>
<feature type="transmembrane region" description="Helical" evidence="8">
    <location>
        <begin position="395"/>
        <end position="413"/>
    </location>
</feature>
<feature type="transmembrane region" description="Helical" evidence="8">
    <location>
        <begin position="175"/>
        <end position="191"/>
    </location>
</feature>
<evidence type="ECO:0000256" key="6">
    <source>
        <dbReference type="ARBA" id="ARBA00022989"/>
    </source>
</evidence>
<accession>R7THI4</accession>
<comment type="subcellular location">
    <subcellularLocation>
        <location evidence="1">Membrane</location>
        <topology evidence="1">Multi-pass membrane protein</topology>
    </subcellularLocation>
</comment>
<keyword evidence="4" id="KW-0808">Transferase</keyword>
<evidence type="ECO:0000256" key="4">
    <source>
        <dbReference type="ARBA" id="ARBA00022679"/>
    </source>
</evidence>
<dbReference type="OrthoDB" id="6019623at2759"/>
<evidence type="ECO:0000256" key="1">
    <source>
        <dbReference type="ARBA" id="ARBA00004141"/>
    </source>
</evidence>
<evidence type="ECO:0008006" key="12">
    <source>
        <dbReference type="Google" id="ProtNLM"/>
    </source>
</evidence>
<dbReference type="InterPro" id="IPR018732">
    <property type="entry name" value="Dpy-19/Dpy-19-like"/>
</dbReference>
<name>R7THI4_CAPTE</name>
<evidence type="ECO:0000256" key="5">
    <source>
        <dbReference type="ARBA" id="ARBA00022692"/>
    </source>
</evidence>
<protein>
    <recommendedName>
        <fullName evidence="12">C-mannosyltransferase DPY19L1</fullName>
    </recommendedName>
</protein>
<dbReference type="CDD" id="cd20177">
    <property type="entry name" value="Dpy19"/>
    <property type="match status" value="1"/>
</dbReference>
<keyword evidence="5 8" id="KW-0812">Transmembrane</keyword>
<evidence type="ECO:0000256" key="7">
    <source>
        <dbReference type="ARBA" id="ARBA00023136"/>
    </source>
</evidence>
<keyword evidence="3" id="KW-0328">Glycosyltransferase</keyword>
<dbReference type="GO" id="GO:0000030">
    <property type="term" value="F:mannosyltransferase activity"/>
    <property type="evidence" value="ECO:0007669"/>
    <property type="project" value="InterPro"/>
</dbReference>
<reference evidence="11" key="1">
    <citation type="submission" date="2012-12" db="EMBL/GenBank/DDBJ databases">
        <authorList>
            <person name="Hellsten U."/>
            <person name="Grimwood J."/>
            <person name="Chapman J.A."/>
            <person name="Shapiro H."/>
            <person name="Aerts A."/>
            <person name="Otillar R.P."/>
            <person name="Terry A.Y."/>
            <person name="Boore J.L."/>
            <person name="Simakov O."/>
            <person name="Marletaz F."/>
            <person name="Cho S.-J."/>
            <person name="Edsinger-Gonzales E."/>
            <person name="Havlak P."/>
            <person name="Kuo D.-H."/>
            <person name="Larsson T."/>
            <person name="Lv J."/>
            <person name="Arendt D."/>
            <person name="Savage R."/>
            <person name="Osoegawa K."/>
            <person name="de Jong P."/>
            <person name="Lindberg D.R."/>
            <person name="Seaver E.C."/>
            <person name="Weisblat D.A."/>
            <person name="Putnam N.H."/>
            <person name="Grigoriev I.V."/>
            <person name="Rokhsar D.S."/>
        </authorList>
    </citation>
    <scope>NUCLEOTIDE SEQUENCE</scope>
    <source>
        <strain evidence="11">I ESC-2004</strain>
    </source>
</reference>
<dbReference type="OMA" id="YDNITEY"/>
<organism evidence="9">
    <name type="scientific">Capitella teleta</name>
    <name type="common">Polychaete worm</name>
    <dbReference type="NCBI Taxonomy" id="283909"/>
    <lineage>
        <taxon>Eukaryota</taxon>
        <taxon>Metazoa</taxon>
        <taxon>Spiralia</taxon>
        <taxon>Lophotrochozoa</taxon>
        <taxon>Annelida</taxon>
        <taxon>Polychaeta</taxon>
        <taxon>Sedentaria</taxon>
        <taxon>Scolecida</taxon>
        <taxon>Capitellidae</taxon>
        <taxon>Capitella</taxon>
    </lineage>
</organism>
<feature type="transmembrane region" description="Helical" evidence="8">
    <location>
        <begin position="317"/>
        <end position="339"/>
    </location>
</feature>
<dbReference type="EnsemblMetazoa" id="CapteT6584">
    <property type="protein sequence ID" value="CapteP6584"/>
    <property type="gene ID" value="CapteG6584"/>
</dbReference>
<reference evidence="9 11" key="2">
    <citation type="journal article" date="2013" name="Nature">
        <title>Insights into bilaterian evolution from three spiralian genomes.</title>
        <authorList>
            <person name="Simakov O."/>
            <person name="Marletaz F."/>
            <person name="Cho S.J."/>
            <person name="Edsinger-Gonzales E."/>
            <person name="Havlak P."/>
            <person name="Hellsten U."/>
            <person name="Kuo D.H."/>
            <person name="Larsson T."/>
            <person name="Lv J."/>
            <person name="Arendt D."/>
            <person name="Savage R."/>
            <person name="Osoegawa K."/>
            <person name="de Jong P."/>
            <person name="Grimwood J."/>
            <person name="Chapman J.A."/>
            <person name="Shapiro H."/>
            <person name="Aerts A."/>
            <person name="Otillar R.P."/>
            <person name="Terry A.Y."/>
            <person name="Boore J.L."/>
            <person name="Grigoriev I.V."/>
            <person name="Lindberg D.R."/>
            <person name="Seaver E.C."/>
            <person name="Weisblat D.A."/>
            <person name="Putnam N.H."/>
            <person name="Rokhsar D.S."/>
        </authorList>
    </citation>
    <scope>NUCLEOTIDE SEQUENCE</scope>
    <source>
        <strain evidence="9 11">I ESC-2004</strain>
    </source>
</reference>
<dbReference type="GO" id="GO:0005637">
    <property type="term" value="C:nuclear inner membrane"/>
    <property type="evidence" value="ECO:0007669"/>
    <property type="project" value="TreeGrafter"/>
</dbReference>
<evidence type="ECO:0000313" key="10">
    <source>
        <dbReference type="EnsemblMetazoa" id="CapteP6584"/>
    </source>
</evidence>
<evidence type="ECO:0000313" key="9">
    <source>
        <dbReference type="EMBL" id="ELT92907.1"/>
    </source>
</evidence>
<evidence type="ECO:0000256" key="2">
    <source>
        <dbReference type="ARBA" id="ARBA00008744"/>
    </source>
</evidence>
<feature type="transmembrane region" description="Helical" evidence="8">
    <location>
        <begin position="133"/>
        <end position="155"/>
    </location>
</feature>
<comment type="similarity">
    <text evidence="2">Belongs to the dpy-19 family.</text>
</comment>
<feature type="transmembrane region" description="Helical" evidence="8">
    <location>
        <begin position="252"/>
        <end position="281"/>
    </location>
</feature>
<keyword evidence="11" id="KW-1185">Reference proteome</keyword>
<feature type="transmembrane region" description="Helical" evidence="8">
    <location>
        <begin position="461"/>
        <end position="480"/>
    </location>
</feature>
<feature type="transmembrane region" description="Helical" evidence="8">
    <location>
        <begin position="433"/>
        <end position="455"/>
    </location>
</feature>
<dbReference type="FunCoup" id="R7THI4">
    <property type="interactions" value="805"/>
</dbReference>
<gene>
    <name evidence="9" type="ORF">CAPTEDRAFT_6584</name>
</gene>
<feature type="transmembrane region" description="Helical" evidence="8">
    <location>
        <begin position="221"/>
        <end position="240"/>
    </location>
</feature>
<dbReference type="Proteomes" id="UP000014760">
    <property type="component" value="Unassembled WGS sequence"/>
</dbReference>
<dbReference type="HOGENOM" id="CLU_014404_0_1_1"/>
<dbReference type="EMBL" id="KB309954">
    <property type="protein sequence ID" value="ELT92907.1"/>
    <property type="molecule type" value="Genomic_DNA"/>
</dbReference>
<keyword evidence="6 8" id="KW-1133">Transmembrane helix</keyword>
<dbReference type="PANTHER" id="PTHR31488:SF1">
    <property type="entry name" value="C-MANNOSYLTRANSFERASE DPY19L1"/>
    <property type="match status" value="1"/>
</dbReference>
<evidence type="ECO:0000313" key="11">
    <source>
        <dbReference type="Proteomes" id="UP000014760"/>
    </source>
</evidence>
<dbReference type="EMBL" id="AMQN01013089">
    <property type="status" value="NOT_ANNOTATED_CDS"/>
    <property type="molecule type" value="Genomic_DNA"/>
</dbReference>
<dbReference type="Pfam" id="PF10034">
    <property type="entry name" value="Dpy19"/>
    <property type="match status" value="1"/>
</dbReference>
<feature type="transmembrane region" description="Helical" evidence="8">
    <location>
        <begin position="198"/>
        <end position="215"/>
    </location>
</feature>
<dbReference type="PANTHER" id="PTHR31488">
    <property type="entry name" value="DPY-19-LIKE 1, LIKE (H. SAPIENS)"/>
    <property type="match status" value="1"/>
</dbReference>
<dbReference type="STRING" id="283909.R7THI4"/>
<proteinExistence type="inferred from homology"/>
<dbReference type="InterPro" id="IPR047462">
    <property type="entry name" value="Dpy19"/>
</dbReference>
<sequence length="641" mass="74199">MFESDRHFSHLSTLERELAFRTEMGLYYSYFKTMIEAPSVGDGINSIMYDNVTEYPSTINTLKRFNLYPEVLLGVAYRSFMSVMRVLDLPTTVCYRVNREHGKAPILSCEGLGEPSYFYIEAVFLLNGINMMVFFLFGSYLSGSVFGGLLTVMSFFYNHGECTRVQWTPPLRESFAYPFSILQLFLVSYLLRVSKPSYKYSILLAFFTVCFMLPWQFAQFALVTQTLAVFATYMLGFISSRRLKVILVGQGLGLLVSCGLLFGNAMLLTSFFSSCLVTITVSRSCRIYTVLLEIPLHWLPHRLLIWVKQISFKSNYYICLAFLQQVMQCVLLLLGTLGIKHLSSRLLNMADDAHIGDILRSKFTNFKNFHTQLYTCAAEFDFMERETPYRVTKTLLAPCSAVVMTVVVFKLVYHVFQQLAFLLMALMIMRLKLFWTPHLCLLTSLLASREFFGWLGDRKRHFAFVVILIGVMSVQGLHNLRHQRSIIGEFSNYPLEDLVNWINEKTPRDAVFAGPMPTMASIKLSTLRPIVNHPHYEDAQLRERTHKIYTMYSRKPEKEVWQHLQDLHVEYAILEQSWCNRRSRPGCGMAEIWDLEDSVNQSLIPVCARLQREPGPYFKRVFRNRDYDILKVLPLDEVKKP</sequence>
<evidence type="ECO:0000256" key="3">
    <source>
        <dbReference type="ARBA" id="ARBA00022676"/>
    </source>
</evidence>